<dbReference type="GO" id="GO:0000976">
    <property type="term" value="F:transcription cis-regulatory region binding"/>
    <property type="evidence" value="ECO:0000318"/>
    <property type="project" value="GO_Central"/>
</dbReference>
<keyword evidence="6" id="KW-0812">Transmembrane</keyword>
<evidence type="ECO:0000256" key="6">
    <source>
        <dbReference type="SAM" id="Phobius"/>
    </source>
</evidence>
<evidence type="ECO:0000256" key="3">
    <source>
        <dbReference type="ARBA" id="ARBA00023163"/>
    </source>
</evidence>
<dbReference type="InterPro" id="IPR044799">
    <property type="entry name" value="SOG1-like"/>
</dbReference>
<name>A0A2C9U746_MANES</name>
<evidence type="ECO:0000256" key="4">
    <source>
        <dbReference type="ARBA" id="ARBA00023242"/>
    </source>
</evidence>
<dbReference type="PROSITE" id="PS51005">
    <property type="entry name" value="NAC"/>
    <property type="match status" value="1"/>
</dbReference>
<feature type="transmembrane region" description="Helical" evidence="6">
    <location>
        <begin position="412"/>
        <end position="431"/>
    </location>
</feature>
<accession>A0A2C9U746</accession>
<proteinExistence type="predicted"/>
<dbReference type="EMBL" id="CM004403">
    <property type="protein sequence ID" value="OAY25647.1"/>
    <property type="molecule type" value="Genomic_DNA"/>
</dbReference>
<dbReference type="FunFam" id="2.170.150.80:FF:000009">
    <property type="entry name" value="NAC domain-containing protein 8"/>
    <property type="match status" value="1"/>
</dbReference>
<dbReference type="Gene3D" id="2.170.150.80">
    <property type="entry name" value="NAC domain"/>
    <property type="match status" value="1"/>
</dbReference>
<dbReference type="SMR" id="A0A2C9U746"/>
<dbReference type="InterPro" id="IPR003441">
    <property type="entry name" value="NAC-dom"/>
</dbReference>
<reference evidence="8" key="1">
    <citation type="submission" date="2016-02" db="EMBL/GenBank/DDBJ databases">
        <title>WGS assembly of Manihot esculenta.</title>
        <authorList>
            <person name="Bredeson J.V."/>
            <person name="Prochnik S.E."/>
            <person name="Lyons J.B."/>
            <person name="Schmutz J."/>
            <person name="Grimwood J."/>
            <person name="Vrebalov J."/>
            <person name="Bart R.S."/>
            <person name="Amuge T."/>
            <person name="Ferguson M.E."/>
            <person name="Green R."/>
            <person name="Putnam N."/>
            <person name="Stites J."/>
            <person name="Rounsley S."/>
            <person name="Rokhsar D.S."/>
        </authorList>
    </citation>
    <scope>NUCLEOTIDE SEQUENCE [LARGE SCALE GENOMIC DNA]</scope>
    <source>
        <tissue evidence="8">Leaf</tissue>
    </source>
</reference>
<dbReference type="PANTHER" id="PTHR31079:SF2">
    <property type="entry name" value="NAC DOMAIN CONTAINING PROTEIN 44-RELATED"/>
    <property type="match status" value="1"/>
</dbReference>
<evidence type="ECO:0000313" key="8">
    <source>
        <dbReference type="EMBL" id="OAY25647.1"/>
    </source>
</evidence>
<keyword evidence="6" id="KW-0472">Membrane</keyword>
<organism evidence="8">
    <name type="scientific">Manihot esculenta</name>
    <name type="common">Cassava</name>
    <name type="synonym">Jatropha manihot</name>
    <dbReference type="NCBI Taxonomy" id="3983"/>
    <lineage>
        <taxon>Eukaryota</taxon>
        <taxon>Viridiplantae</taxon>
        <taxon>Streptophyta</taxon>
        <taxon>Embryophyta</taxon>
        <taxon>Tracheophyta</taxon>
        <taxon>Spermatophyta</taxon>
        <taxon>Magnoliopsida</taxon>
        <taxon>eudicotyledons</taxon>
        <taxon>Gunneridae</taxon>
        <taxon>Pentapetalae</taxon>
        <taxon>rosids</taxon>
        <taxon>fabids</taxon>
        <taxon>Malpighiales</taxon>
        <taxon>Euphorbiaceae</taxon>
        <taxon>Crotonoideae</taxon>
        <taxon>Manihoteae</taxon>
        <taxon>Manihot</taxon>
    </lineage>
</organism>
<evidence type="ECO:0000256" key="1">
    <source>
        <dbReference type="ARBA" id="ARBA00023015"/>
    </source>
</evidence>
<feature type="domain" description="NAC" evidence="7">
    <location>
        <begin position="55"/>
        <end position="216"/>
    </location>
</feature>
<feature type="region of interest" description="Disordered" evidence="5">
    <location>
        <begin position="224"/>
        <end position="259"/>
    </location>
</feature>
<dbReference type="PANTHER" id="PTHR31079">
    <property type="entry name" value="NAC DOMAIN-CONTAINING PROTEIN 73"/>
    <property type="match status" value="1"/>
</dbReference>
<dbReference type="GO" id="GO:0006355">
    <property type="term" value="P:regulation of DNA-templated transcription"/>
    <property type="evidence" value="ECO:0000318"/>
    <property type="project" value="GO_Central"/>
</dbReference>
<dbReference type="STRING" id="3983.A0A2C9U746"/>
<keyword evidence="1" id="KW-0805">Transcription regulation</keyword>
<evidence type="ECO:0000259" key="7">
    <source>
        <dbReference type="PROSITE" id="PS51005"/>
    </source>
</evidence>
<evidence type="ECO:0000256" key="5">
    <source>
        <dbReference type="SAM" id="MobiDB-lite"/>
    </source>
</evidence>
<keyword evidence="6" id="KW-1133">Transmembrane helix</keyword>
<evidence type="ECO:0000256" key="2">
    <source>
        <dbReference type="ARBA" id="ARBA00023125"/>
    </source>
</evidence>
<keyword evidence="4" id="KW-0539">Nucleus</keyword>
<dbReference type="InterPro" id="IPR036093">
    <property type="entry name" value="NAC_dom_sf"/>
</dbReference>
<dbReference type="Pfam" id="PF02365">
    <property type="entry name" value="NAM"/>
    <property type="match status" value="1"/>
</dbReference>
<sequence length="450" mass="50729">MARAWLIDSRTIARKVRNPTRASAYQIKDYGANRECPNCHHCIDNSDVCHDWPGLPAGVKFDPSDAELLEHLSAKCGVGDTNPHAFIDEFIPTLHDDKGICYTHPENLPGAKKNGSNIHFFHRNINAYATGRRKRRKVHNQQGSSEEHVRWHKTGKTKSVMENGVQKGCKKIMVLYKSSKKGTKPDKSNWVMHQYHLGTDEDEKEGEYVVSKIFYQQQKQHDLNDDGLGFEDSDTLALHTSPRTPITNPPNPPRPKKSDILDDVADEKEQDIIKGASDVQVPAVHPEDDVGYSAWLAGESQAVENYDFSSIDDSLLCKEIFDSSSLFLSNSGNVSYNGSAHTRNEVTGDTTNNNNNNNAPCGIADLENLELDTPPDFQLAIMKIHNWAKPPENDMAYHFILCRPSFWRKLSGFPSICFSSIESASLLYFWLLKCMKVKLHQAQNMRLWGC</sequence>
<dbReference type="GO" id="GO:0005634">
    <property type="term" value="C:nucleus"/>
    <property type="evidence" value="ECO:0000318"/>
    <property type="project" value="GO_Central"/>
</dbReference>
<protein>
    <recommendedName>
        <fullName evidence="7">NAC domain-containing protein</fullName>
    </recommendedName>
</protein>
<dbReference type="GO" id="GO:0003700">
    <property type="term" value="F:DNA-binding transcription factor activity"/>
    <property type="evidence" value="ECO:0007669"/>
    <property type="project" value="InterPro"/>
</dbReference>
<keyword evidence="2" id="KW-0238">DNA-binding</keyword>
<dbReference type="SUPFAM" id="SSF101941">
    <property type="entry name" value="NAC domain"/>
    <property type="match status" value="1"/>
</dbReference>
<gene>
    <name evidence="8" type="ORF">MANES_17G111400</name>
</gene>
<keyword evidence="3" id="KW-0804">Transcription</keyword>
<dbReference type="AlphaFoldDB" id="A0A2C9U746"/>